<protein>
    <submittedName>
        <fullName evidence="4">S-layer homology domain-containing protein</fullName>
    </submittedName>
</protein>
<dbReference type="AlphaFoldDB" id="A0A9D1NGB0"/>
<dbReference type="Proteomes" id="UP000886743">
    <property type="component" value="Unassembled WGS sequence"/>
</dbReference>
<feature type="signal peptide" evidence="2">
    <location>
        <begin position="1"/>
        <end position="24"/>
    </location>
</feature>
<reference evidence="4" key="1">
    <citation type="submission" date="2020-10" db="EMBL/GenBank/DDBJ databases">
        <authorList>
            <person name="Gilroy R."/>
        </authorList>
    </citation>
    <scope>NUCLEOTIDE SEQUENCE</scope>
    <source>
        <strain evidence="4">4920</strain>
    </source>
</reference>
<evidence type="ECO:0000256" key="1">
    <source>
        <dbReference type="ARBA" id="ARBA00022737"/>
    </source>
</evidence>
<evidence type="ECO:0000313" key="4">
    <source>
        <dbReference type="EMBL" id="HIV02597.1"/>
    </source>
</evidence>
<sequence length="1017" mass="110295">MKLLRRIAVLLLAAMCALTSAAYASPVPQDVIGTRYETAASLLCKLEIMVGDGTNFNPDDNITRAEFAQILMKTLNMGEAMASYTPVGLFDDVPAANIFAPAIELGAGLGAIQGVGDNRFDPDNNVTGNEAIKLMVYAAGYQALAENSGGYPSGYIYAAQDVGLLKQLTGLDYAAPMTRGQAAQLCVNTLKADMAQPASFGENIWYEVIAGESLLTERHNVYTVSGVVCANDVTSMWGGGNVREGDVQILASNGLMTLEAADTGAETMIGQYVNVYYRYDSETESGTALYVEIPDSRNTIVEVDLEDIEYTRLSPSSVYYWKDKENDSRATQLTISSVPSILYNGATVAGGTNAQMLFERVEGKYGTALFVDSNNDGNIDMISVKAYDTYIVDRRNTVEYRILDKLGTYTYDAQTDTSTRVNRYVTIDEESANVSVTYADTAGNALSFADLEQNDVLSVAMSDESTGNHVSVEVLVSRSQMSGTVTALQVESASDLRIYIDGTPYKVTDSYLNYLSQGRPLAGAAGNMGVRPGMTGTFWLDSFGRIAWSELAGSATSDMEFGIITAYALERMGGVAVKLFNGVSLDTYALASSVKIDGIVCKGEAQAMAALDAVAGELTGVYYEDGTVIIPVLFRFSDGYIRELDTCVYNADTESEYSLHSVNTNGRPETLTYMGTAQSFNYKYPVGSAIVMTVPSATDASDLSDEENFGVLRASNLTSGRAYTAQIFNTDPNSIEASYILIQTEASRITSLGDTPSAIHDRQMLIISNIVETIGVDGDATIRIEGYEEGTYKELTVDADYYQGTMFENIWDNTWFSNAEAKALIDAGPSAERRNRKLLVGDIIRYRTNSDGEIAFLRPTFLSDIRVFRADDQGSLSSDNRYRAFDIAAVSRLDGTSMSLRYLIDKSTGNATASMAVKVDANGYVLQDSTGTMLYNGTDYCEAGVAGAAWRTDAVFDADAFRGITIYDETKPLNQRVYVGSPMDLYDTNELGNPASLVIMQFRSSTPRGMIILKLRD</sequence>
<evidence type="ECO:0000259" key="3">
    <source>
        <dbReference type="PROSITE" id="PS51272"/>
    </source>
</evidence>
<feature type="domain" description="SLH" evidence="3">
    <location>
        <begin position="23"/>
        <end position="85"/>
    </location>
</feature>
<reference evidence="4" key="2">
    <citation type="journal article" date="2021" name="PeerJ">
        <title>Extensive microbial diversity within the chicken gut microbiome revealed by metagenomics and culture.</title>
        <authorList>
            <person name="Gilroy R."/>
            <person name="Ravi A."/>
            <person name="Getino M."/>
            <person name="Pursley I."/>
            <person name="Horton D.L."/>
            <person name="Alikhan N.F."/>
            <person name="Baker D."/>
            <person name="Gharbi K."/>
            <person name="Hall N."/>
            <person name="Watson M."/>
            <person name="Adriaenssens E.M."/>
            <person name="Foster-Nyarko E."/>
            <person name="Jarju S."/>
            <person name="Secka A."/>
            <person name="Antonio M."/>
            <person name="Oren A."/>
            <person name="Chaudhuri R.R."/>
            <person name="La Ragione R."/>
            <person name="Hildebrand F."/>
            <person name="Pallen M.J."/>
        </authorList>
    </citation>
    <scope>NUCLEOTIDE SEQUENCE</scope>
    <source>
        <strain evidence="4">4920</strain>
    </source>
</reference>
<evidence type="ECO:0000256" key="2">
    <source>
        <dbReference type="SAM" id="SignalP"/>
    </source>
</evidence>
<organism evidence="4 5">
    <name type="scientific">Candidatus Aphodoplasma excrementigallinarum</name>
    <dbReference type="NCBI Taxonomy" id="2840673"/>
    <lineage>
        <taxon>Bacteria</taxon>
        <taxon>Bacillati</taxon>
        <taxon>Bacillota</taxon>
        <taxon>Clostridia</taxon>
        <taxon>Eubacteriales</taxon>
        <taxon>Candidatus Aphodoplasma</taxon>
    </lineage>
</organism>
<dbReference type="PROSITE" id="PS51272">
    <property type="entry name" value="SLH"/>
    <property type="match status" value="2"/>
</dbReference>
<feature type="domain" description="SLH" evidence="3">
    <location>
        <begin position="86"/>
        <end position="149"/>
    </location>
</feature>
<name>A0A9D1NGB0_9FIRM</name>
<evidence type="ECO:0000313" key="5">
    <source>
        <dbReference type="Proteomes" id="UP000886743"/>
    </source>
</evidence>
<dbReference type="EMBL" id="DVOF01000099">
    <property type="protein sequence ID" value="HIV02597.1"/>
    <property type="molecule type" value="Genomic_DNA"/>
</dbReference>
<comment type="caution">
    <text evidence="4">The sequence shown here is derived from an EMBL/GenBank/DDBJ whole genome shotgun (WGS) entry which is preliminary data.</text>
</comment>
<dbReference type="Pfam" id="PF00395">
    <property type="entry name" value="SLH"/>
    <property type="match status" value="2"/>
</dbReference>
<proteinExistence type="predicted"/>
<gene>
    <name evidence="4" type="ORF">IAC74_03415</name>
</gene>
<keyword evidence="2" id="KW-0732">Signal</keyword>
<accession>A0A9D1NGB0</accession>
<dbReference type="InterPro" id="IPR001119">
    <property type="entry name" value="SLH_dom"/>
</dbReference>
<keyword evidence="1" id="KW-0677">Repeat</keyword>
<feature type="chain" id="PRO_5039257042" evidence="2">
    <location>
        <begin position="25"/>
        <end position="1017"/>
    </location>
</feature>